<evidence type="ECO:0000313" key="3">
    <source>
        <dbReference type="Proteomes" id="UP000032066"/>
    </source>
</evidence>
<feature type="chain" id="PRO_5002218630" description="Peptidase C39-like domain-containing protein" evidence="1">
    <location>
        <begin position="30"/>
        <end position="214"/>
    </location>
</feature>
<sequence length="214" mass="22849">MRLRRTVAALALGVLAPVLSAAATTPAAAAPAPAAAAPAAMPAAAVKPQAPALAGTARTLNLTMQAQQQSNWCWAASGNTIAAYYGYSYSQNQFCNAAFGRSANSTCPNSQASLAEVQNALYAFGINPGSYVSGYLRYATVQGEIDAGRPVETRIQWSSGGGHMNVLYGYDSGNNWLYWGDPWPSNYRYNWGDYNYYVSNGSFSWTHSLYRIGA</sequence>
<accession>A0A0D0PLQ5</accession>
<reference evidence="2 3" key="1">
    <citation type="submission" date="2015-02" db="EMBL/GenBank/DDBJ databases">
        <title>Draft genome sequence of Kitasatospora griseola MF730-N6, a bafilomycin, terpentecin and satosporin producer.</title>
        <authorList>
            <person name="Arens J.C."/>
            <person name="Haltli B."/>
            <person name="Kerr R.G."/>
        </authorList>
    </citation>
    <scope>NUCLEOTIDE SEQUENCE [LARGE SCALE GENOMIC DNA]</scope>
    <source>
        <strain evidence="2 3">MF730-N6</strain>
    </source>
</reference>
<evidence type="ECO:0008006" key="4">
    <source>
        <dbReference type="Google" id="ProtNLM"/>
    </source>
</evidence>
<dbReference type="OrthoDB" id="5148996at2"/>
<dbReference type="Gene3D" id="3.90.70.10">
    <property type="entry name" value="Cysteine proteinases"/>
    <property type="match status" value="1"/>
</dbReference>
<organism evidence="2 3">
    <name type="scientific">Kitasatospora griseola</name>
    <name type="common">Streptomyces griseolosporeus</name>
    <dbReference type="NCBI Taxonomy" id="2064"/>
    <lineage>
        <taxon>Bacteria</taxon>
        <taxon>Bacillati</taxon>
        <taxon>Actinomycetota</taxon>
        <taxon>Actinomycetes</taxon>
        <taxon>Kitasatosporales</taxon>
        <taxon>Streptomycetaceae</taxon>
        <taxon>Kitasatospora</taxon>
    </lineage>
</organism>
<dbReference type="Pfam" id="PF12385">
    <property type="entry name" value="Peptidase_C70"/>
    <property type="match status" value="1"/>
</dbReference>
<dbReference type="Proteomes" id="UP000032066">
    <property type="component" value="Unassembled WGS sequence"/>
</dbReference>
<dbReference type="STRING" id="2064.TR51_33050"/>
<comment type="caution">
    <text evidence="2">The sequence shown here is derived from an EMBL/GenBank/DDBJ whole genome shotgun (WGS) entry which is preliminary data.</text>
</comment>
<evidence type="ECO:0000313" key="2">
    <source>
        <dbReference type="EMBL" id="KIQ63474.1"/>
    </source>
</evidence>
<name>A0A0D0PLQ5_KITGR</name>
<dbReference type="AlphaFoldDB" id="A0A0D0PLQ5"/>
<protein>
    <recommendedName>
        <fullName evidence="4">Peptidase C39-like domain-containing protein</fullName>
    </recommendedName>
</protein>
<dbReference type="PATRIC" id="fig|2064.6.peg.6992"/>
<gene>
    <name evidence="2" type="ORF">TR51_33050</name>
</gene>
<evidence type="ECO:0000256" key="1">
    <source>
        <dbReference type="SAM" id="SignalP"/>
    </source>
</evidence>
<keyword evidence="3" id="KW-1185">Reference proteome</keyword>
<feature type="signal peptide" evidence="1">
    <location>
        <begin position="1"/>
        <end position="29"/>
    </location>
</feature>
<keyword evidence="1" id="KW-0732">Signal</keyword>
<dbReference type="InterPro" id="IPR022118">
    <property type="entry name" value="Peptidase_C70_AvrRpt2"/>
</dbReference>
<dbReference type="EMBL" id="JXZB01000004">
    <property type="protein sequence ID" value="KIQ63474.1"/>
    <property type="molecule type" value="Genomic_DNA"/>
</dbReference>
<proteinExistence type="predicted"/>